<protein>
    <recommendedName>
        <fullName evidence="5">Ribosome-binding protein 1</fullName>
    </recommendedName>
</protein>
<evidence type="ECO:0008006" key="5">
    <source>
        <dbReference type="Google" id="ProtNLM"/>
    </source>
</evidence>
<keyword evidence="4" id="KW-1185">Reference proteome</keyword>
<sequence>MDFLVLGGVVLVLTVLVYILATLGTKETPFEEAIAEQRQKRDQESSQTKTDKQHKKQKVKKVKGKKEDLDEVGGTAVQEVEVESEPLPEPTPPQPAEPEPSPQPIQEKKKEKKKKKEKERDVEEAPQKIVEEVQEIITMKTESVKAEAAPEPTPSLPVKLEVKEVKEEKNIKEVKEAVEAPVIAVQVDVTEAVDAPVAPVKKPTSPQEKKKKKEKQKNDVTTLSESKLLPMVQRAPLSGTEIQTLIDVLLNKQQQNSAGGDWVKKGKVDPITQLKRQLEELENRLRDKDEAHSALTAKITDLCSDLHGERSKSSKLKVQLDESAANHTRQQEAAAASAQAAQAARLNELRTALEQEYQAKLQQQQQLVEQLQSASNESEVTALRASLSDAEIQTKMLRQEHEELTQRCQQYEEHISTLEEKRAAEEAARSAQLSELQAQLQSADAARAQALSEIAAMDAERNALNGQLASDNAKYAQLQHKLQETLHEKAEVDSRLIQVESELRSVRQVVLDQNTRIERLKEEKESLASQSVRPAAEGQENGDVHAEQTLASDTAHLVSLVKEKEILIEEQLSEVVNLRKEISRLKEDLESQRAKNNEASGEVEEEKAKVRAVLRRIFPEVVVDDALDQGAFLSEFESKALQVATKTVQQPKPEVVEKVVEIVKVVEKEVEVKVQDPALKSQVEELSKENAELRTRVAGLQKASTPSIDDSQRVTELEEEVRTVSEKVTHYQTVLADTENLLKSLQASVESEEVAWNKRLSEKEKDVRQLTADKANLQLQVKQLEDTLDKVKQAEDMQAQLQVLQQQLQKEEKEKASLLEQLQNAQEQLTKTATQGSSGSDEASLLELKADNDKLRTLVSVGQDASRQQEQLIEQLQEELASVKTASTNGPANEEQCQEDDTSRADTASLMSASSASVTDTNTTQVQSGVSAKKAKKKKKGAGATQ</sequence>
<feature type="region of interest" description="Disordered" evidence="2">
    <location>
        <begin position="193"/>
        <end position="227"/>
    </location>
</feature>
<evidence type="ECO:0000256" key="1">
    <source>
        <dbReference type="SAM" id="Coils"/>
    </source>
</evidence>
<comment type="caution">
    <text evidence="3">The sequence shown here is derived from an EMBL/GenBank/DDBJ whole genome shotgun (WGS) entry which is preliminary data.</text>
</comment>
<organism evidence="3 4">
    <name type="scientific">Cherax quadricarinatus</name>
    <name type="common">Australian red claw crayfish</name>
    <dbReference type="NCBI Taxonomy" id="27406"/>
    <lineage>
        <taxon>Eukaryota</taxon>
        <taxon>Metazoa</taxon>
        <taxon>Ecdysozoa</taxon>
        <taxon>Arthropoda</taxon>
        <taxon>Crustacea</taxon>
        <taxon>Multicrustacea</taxon>
        <taxon>Malacostraca</taxon>
        <taxon>Eumalacostraca</taxon>
        <taxon>Eucarida</taxon>
        <taxon>Decapoda</taxon>
        <taxon>Pleocyemata</taxon>
        <taxon>Astacidea</taxon>
        <taxon>Parastacoidea</taxon>
        <taxon>Parastacidae</taxon>
        <taxon>Cherax</taxon>
    </lineage>
</organism>
<accession>A0AAW0X813</accession>
<dbReference type="PANTHER" id="PTHR18939">
    <property type="entry name" value="RIBOSOME BINDING PROTEIN-1"/>
    <property type="match status" value="1"/>
</dbReference>
<keyword evidence="1" id="KW-0175">Coiled coil</keyword>
<dbReference type="GO" id="GO:0005789">
    <property type="term" value="C:endoplasmic reticulum membrane"/>
    <property type="evidence" value="ECO:0007669"/>
    <property type="project" value="TreeGrafter"/>
</dbReference>
<feature type="coiled-coil region" evidence="1">
    <location>
        <begin position="561"/>
        <end position="616"/>
    </location>
</feature>
<feature type="compositionally biased region" description="Basic and acidic residues" evidence="2">
    <location>
        <begin position="118"/>
        <end position="127"/>
    </location>
</feature>
<feature type="compositionally biased region" description="Basic residues" evidence="2">
    <location>
        <begin position="52"/>
        <end position="64"/>
    </location>
</feature>
<feature type="region of interest" description="Disordered" evidence="2">
    <location>
        <begin position="30"/>
        <end position="127"/>
    </location>
</feature>
<name>A0AAW0X813_CHEQU</name>
<reference evidence="3 4" key="1">
    <citation type="journal article" date="2024" name="BMC Genomics">
        <title>Genome assembly of redclaw crayfish (Cherax quadricarinatus) provides insights into its immune adaptation and hypoxia tolerance.</title>
        <authorList>
            <person name="Liu Z."/>
            <person name="Zheng J."/>
            <person name="Li H."/>
            <person name="Fang K."/>
            <person name="Wang S."/>
            <person name="He J."/>
            <person name="Zhou D."/>
            <person name="Weng S."/>
            <person name="Chi M."/>
            <person name="Gu Z."/>
            <person name="He J."/>
            <person name="Li F."/>
            <person name="Wang M."/>
        </authorList>
    </citation>
    <scope>NUCLEOTIDE SEQUENCE [LARGE SCALE GENOMIC DNA]</scope>
    <source>
        <strain evidence="3">ZL_2023a</strain>
    </source>
</reference>
<dbReference type="PANTHER" id="PTHR18939:SF4">
    <property type="entry name" value="RIBOSOME-BINDING PROTEIN 1"/>
    <property type="match status" value="1"/>
</dbReference>
<feature type="region of interest" description="Disordered" evidence="2">
    <location>
        <begin position="522"/>
        <end position="543"/>
    </location>
</feature>
<feature type="coiled-coil region" evidence="1">
    <location>
        <begin position="735"/>
        <end position="835"/>
    </location>
</feature>
<evidence type="ECO:0000256" key="2">
    <source>
        <dbReference type="SAM" id="MobiDB-lite"/>
    </source>
</evidence>
<dbReference type="AlphaFoldDB" id="A0AAW0X813"/>
<feature type="coiled-coil region" evidence="1">
    <location>
        <begin position="271"/>
        <end position="298"/>
    </location>
</feature>
<feature type="compositionally biased region" description="Polar residues" evidence="2">
    <location>
        <begin position="905"/>
        <end position="930"/>
    </location>
</feature>
<feature type="region of interest" description="Disordered" evidence="2">
    <location>
        <begin position="881"/>
        <end position="946"/>
    </location>
</feature>
<proteinExistence type="predicted"/>
<dbReference type="EMBL" id="JARKIK010000034">
    <property type="protein sequence ID" value="KAK8740092.1"/>
    <property type="molecule type" value="Genomic_DNA"/>
</dbReference>
<dbReference type="InterPro" id="IPR040248">
    <property type="entry name" value="RRBP1"/>
</dbReference>
<dbReference type="Proteomes" id="UP001445076">
    <property type="component" value="Unassembled WGS sequence"/>
</dbReference>
<evidence type="ECO:0000313" key="3">
    <source>
        <dbReference type="EMBL" id="KAK8740092.1"/>
    </source>
</evidence>
<evidence type="ECO:0000313" key="4">
    <source>
        <dbReference type="Proteomes" id="UP001445076"/>
    </source>
</evidence>
<feature type="compositionally biased region" description="Basic and acidic residues" evidence="2">
    <location>
        <begin position="35"/>
        <end position="44"/>
    </location>
</feature>
<gene>
    <name evidence="3" type="ORF">OTU49_003030</name>
</gene>
<feature type="compositionally biased region" description="Basic residues" evidence="2">
    <location>
        <begin position="933"/>
        <end position="946"/>
    </location>
</feature>
<feature type="compositionally biased region" description="Pro residues" evidence="2">
    <location>
        <begin position="87"/>
        <end position="103"/>
    </location>
</feature>
<feature type="region of interest" description="Disordered" evidence="2">
    <location>
        <begin position="310"/>
        <end position="336"/>
    </location>
</feature>